<sequence>MASTEDTSNFSQFFARNISPLVIKTILIYLFYGIFFVLFCICMFFHNRHGSSMRKPFQRAALIGMFFLATSTTVLDTVATLKQLWLSFGSNWRGNNSLDNNTINRMNVEMDIICGSIIFLLYVLTNFLADLILIHRNFVIWSGQRLMIWVPLCVSILNNALAIIGVSFDARNTSRFPTLSVPINQYTNGDKLILTYLVLNACLNFGLTGCLAGRIWWLGRSSRTTQKLRRKYDSAVAITLESGVLYPVALIISVAVTVHRPTSPSMYPFLVQIVGIAPTLIIVRTVLGLSVEQSHEHDNNHSTVLDTYPSTIDGEKAGLYTTTMTSRRSSFGNRFVVSSQTAPMRSPLEIPVSKQFPTQAQAESDQSSHSAQISASPNSGGKRVPRRPSRAVPRGARSPTRRSIDNGIDVTRSPTPPLNILVHTSVEQVSEYHPRFQSFSRNR</sequence>
<keyword evidence="2" id="KW-1133">Transmembrane helix</keyword>
<evidence type="ECO:0000256" key="2">
    <source>
        <dbReference type="SAM" id="Phobius"/>
    </source>
</evidence>
<name>A0A8H5HX73_9AGAR</name>
<dbReference type="OrthoDB" id="3039972at2759"/>
<dbReference type="AlphaFoldDB" id="A0A8H5HX73"/>
<feature type="transmembrane region" description="Helical" evidence="2">
    <location>
        <begin position="110"/>
        <end position="134"/>
    </location>
</feature>
<feature type="transmembrane region" description="Helical" evidence="2">
    <location>
        <begin position="265"/>
        <end position="287"/>
    </location>
</feature>
<feature type="region of interest" description="Disordered" evidence="1">
    <location>
        <begin position="355"/>
        <end position="419"/>
    </location>
</feature>
<feature type="transmembrane region" description="Helical" evidence="2">
    <location>
        <begin position="57"/>
        <end position="75"/>
    </location>
</feature>
<organism evidence="3 4">
    <name type="scientific">Collybiopsis confluens</name>
    <dbReference type="NCBI Taxonomy" id="2823264"/>
    <lineage>
        <taxon>Eukaryota</taxon>
        <taxon>Fungi</taxon>
        <taxon>Dikarya</taxon>
        <taxon>Basidiomycota</taxon>
        <taxon>Agaricomycotina</taxon>
        <taxon>Agaricomycetes</taxon>
        <taxon>Agaricomycetidae</taxon>
        <taxon>Agaricales</taxon>
        <taxon>Marasmiineae</taxon>
        <taxon>Omphalotaceae</taxon>
        <taxon>Collybiopsis</taxon>
    </lineage>
</organism>
<evidence type="ECO:0000256" key="1">
    <source>
        <dbReference type="SAM" id="MobiDB-lite"/>
    </source>
</evidence>
<accession>A0A8H5HX73</accession>
<protein>
    <submittedName>
        <fullName evidence="3">Uncharacterized protein</fullName>
    </submittedName>
</protein>
<comment type="caution">
    <text evidence="3">The sequence shown here is derived from an EMBL/GenBank/DDBJ whole genome shotgun (WGS) entry which is preliminary data.</text>
</comment>
<keyword evidence="2" id="KW-0812">Transmembrane</keyword>
<feature type="transmembrane region" description="Helical" evidence="2">
    <location>
        <begin position="193"/>
        <end position="217"/>
    </location>
</feature>
<proteinExistence type="predicted"/>
<feature type="transmembrane region" description="Helical" evidence="2">
    <location>
        <begin position="238"/>
        <end position="259"/>
    </location>
</feature>
<dbReference type="EMBL" id="JAACJN010000011">
    <property type="protein sequence ID" value="KAF5391216.1"/>
    <property type="molecule type" value="Genomic_DNA"/>
</dbReference>
<feature type="transmembrane region" description="Helical" evidence="2">
    <location>
        <begin position="26"/>
        <end position="45"/>
    </location>
</feature>
<reference evidence="3 4" key="1">
    <citation type="journal article" date="2020" name="ISME J.">
        <title>Uncovering the hidden diversity of litter-decomposition mechanisms in mushroom-forming fungi.</title>
        <authorList>
            <person name="Floudas D."/>
            <person name="Bentzer J."/>
            <person name="Ahren D."/>
            <person name="Johansson T."/>
            <person name="Persson P."/>
            <person name="Tunlid A."/>
        </authorList>
    </citation>
    <scope>NUCLEOTIDE SEQUENCE [LARGE SCALE GENOMIC DNA]</scope>
    <source>
        <strain evidence="3 4">CBS 406.79</strain>
    </source>
</reference>
<evidence type="ECO:0000313" key="4">
    <source>
        <dbReference type="Proteomes" id="UP000518752"/>
    </source>
</evidence>
<feature type="transmembrane region" description="Helical" evidence="2">
    <location>
        <begin position="146"/>
        <end position="168"/>
    </location>
</feature>
<evidence type="ECO:0000313" key="3">
    <source>
        <dbReference type="EMBL" id="KAF5391216.1"/>
    </source>
</evidence>
<dbReference type="Proteomes" id="UP000518752">
    <property type="component" value="Unassembled WGS sequence"/>
</dbReference>
<feature type="compositionally biased region" description="Polar residues" evidence="1">
    <location>
        <begin position="355"/>
        <end position="379"/>
    </location>
</feature>
<keyword evidence="2" id="KW-0472">Membrane</keyword>
<gene>
    <name evidence="3" type="ORF">D9757_003071</name>
</gene>
<keyword evidence="4" id="KW-1185">Reference proteome</keyword>